<dbReference type="InParanoid" id="E0VBE0"/>
<keyword evidence="1 2" id="KW-0193">Cuticle</keyword>
<name>E0VBE0_PEDHC</name>
<dbReference type="InterPro" id="IPR031311">
    <property type="entry name" value="CHIT_BIND_RR_consensus"/>
</dbReference>
<reference evidence="4" key="3">
    <citation type="submission" date="2021-02" db="UniProtKB">
        <authorList>
            <consortium name="EnsemblMetazoa"/>
        </authorList>
    </citation>
    <scope>IDENTIFICATION</scope>
    <source>
        <strain evidence="4">USDA</strain>
    </source>
</reference>
<evidence type="ECO:0000313" key="4">
    <source>
        <dbReference type="EnsemblMetazoa" id="PHUM058920-PA"/>
    </source>
</evidence>
<dbReference type="KEGG" id="phu:Phum_PHUM058920"/>
<dbReference type="RefSeq" id="XP_002423434.1">
    <property type="nucleotide sequence ID" value="XM_002423389.1"/>
</dbReference>
<evidence type="ECO:0000313" key="5">
    <source>
        <dbReference type="Proteomes" id="UP000009046"/>
    </source>
</evidence>
<dbReference type="InterPro" id="IPR000618">
    <property type="entry name" value="Insect_cuticle"/>
</dbReference>
<dbReference type="HOGENOM" id="CLU_2266947_0_0_1"/>
<sequence>MITTTTTVAETDYSFAYDVQDPKTGNYQNQKETRFGDVVKGEYSVLEADGSIRRVVYTADSKNGFQATVHIIKPNHLRQSPFTMTSQESNENFFDNYNENYQY</sequence>
<dbReference type="GO" id="GO:0031012">
    <property type="term" value="C:extracellular matrix"/>
    <property type="evidence" value="ECO:0007669"/>
    <property type="project" value="TreeGrafter"/>
</dbReference>
<dbReference type="GeneID" id="8239089"/>
<dbReference type="CTD" id="8239089"/>
<evidence type="ECO:0000313" key="3">
    <source>
        <dbReference type="EMBL" id="EEB10696.1"/>
    </source>
</evidence>
<dbReference type="PANTHER" id="PTHR12236">
    <property type="entry name" value="STRUCTURAL CONTITUENT OF CUTICLE"/>
    <property type="match status" value="1"/>
</dbReference>
<gene>
    <name evidence="4" type="primary">8239089</name>
    <name evidence="3" type="ORF">Phum_PHUM058920</name>
</gene>
<protein>
    <submittedName>
        <fullName evidence="3 4">Cutile protein 18.6, isoform B, putative</fullName>
    </submittedName>
</protein>
<dbReference type="VEuPathDB" id="VectorBase:PHUM058920"/>
<evidence type="ECO:0000256" key="1">
    <source>
        <dbReference type="ARBA" id="ARBA00022460"/>
    </source>
</evidence>
<dbReference type="AlphaFoldDB" id="E0VBE0"/>
<dbReference type="Proteomes" id="UP000009046">
    <property type="component" value="Unassembled WGS sequence"/>
</dbReference>
<proteinExistence type="predicted"/>
<dbReference type="PRINTS" id="PR00947">
    <property type="entry name" value="CUTICLE"/>
</dbReference>
<evidence type="ECO:0000256" key="2">
    <source>
        <dbReference type="PROSITE-ProRule" id="PRU00497"/>
    </source>
</evidence>
<dbReference type="EMBL" id="DS235028">
    <property type="protein sequence ID" value="EEB10696.1"/>
    <property type="molecule type" value="Genomic_DNA"/>
</dbReference>
<dbReference type="GO" id="GO:0005615">
    <property type="term" value="C:extracellular space"/>
    <property type="evidence" value="ECO:0007669"/>
    <property type="project" value="TreeGrafter"/>
</dbReference>
<dbReference type="EMBL" id="AAZO01000691">
    <property type="status" value="NOT_ANNOTATED_CDS"/>
    <property type="molecule type" value="Genomic_DNA"/>
</dbReference>
<accession>E0VBE0</accession>
<dbReference type="InterPro" id="IPR051217">
    <property type="entry name" value="Insect_Cuticle_Struc_Prot"/>
</dbReference>
<dbReference type="OMA" id="ATVHIIK"/>
<keyword evidence="5" id="KW-1185">Reference proteome</keyword>
<dbReference type="Pfam" id="PF00379">
    <property type="entry name" value="Chitin_bind_4"/>
    <property type="match status" value="1"/>
</dbReference>
<reference evidence="3" key="1">
    <citation type="submission" date="2007-04" db="EMBL/GenBank/DDBJ databases">
        <title>Annotation of Pediculus humanus corporis strain USDA.</title>
        <authorList>
            <person name="Kirkness E."/>
            <person name="Hannick L."/>
            <person name="Hass B."/>
            <person name="Bruggner R."/>
            <person name="Lawson D."/>
            <person name="Bidwell S."/>
            <person name="Joardar V."/>
            <person name="Caler E."/>
            <person name="Walenz B."/>
            <person name="Inman J."/>
            <person name="Schobel S."/>
            <person name="Galinsky K."/>
            <person name="Amedeo P."/>
            <person name="Strausberg R."/>
        </authorList>
    </citation>
    <scope>NUCLEOTIDE SEQUENCE</scope>
    <source>
        <strain evidence="3">USDA</strain>
    </source>
</reference>
<dbReference type="PROSITE" id="PS51155">
    <property type="entry name" value="CHIT_BIND_RR_2"/>
    <property type="match status" value="1"/>
</dbReference>
<dbReference type="eggNOG" id="ENOG502S97P">
    <property type="taxonomic scope" value="Eukaryota"/>
</dbReference>
<organism>
    <name type="scientific">Pediculus humanus subsp. corporis</name>
    <name type="common">Body louse</name>
    <dbReference type="NCBI Taxonomy" id="121224"/>
    <lineage>
        <taxon>Eukaryota</taxon>
        <taxon>Metazoa</taxon>
        <taxon>Ecdysozoa</taxon>
        <taxon>Arthropoda</taxon>
        <taxon>Hexapoda</taxon>
        <taxon>Insecta</taxon>
        <taxon>Pterygota</taxon>
        <taxon>Neoptera</taxon>
        <taxon>Paraneoptera</taxon>
        <taxon>Psocodea</taxon>
        <taxon>Troctomorpha</taxon>
        <taxon>Phthiraptera</taxon>
        <taxon>Anoplura</taxon>
        <taxon>Pediculidae</taxon>
        <taxon>Pediculus</taxon>
    </lineage>
</organism>
<reference evidence="3" key="2">
    <citation type="submission" date="2007-04" db="EMBL/GenBank/DDBJ databases">
        <title>The genome of the human body louse.</title>
        <authorList>
            <consortium name="The Human Body Louse Genome Consortium"/>
            <person name="Kirkness E."/>
            <person name="Walenz B."/>
            <person name="Hass B."/>
            <person name="Bruggner R."/>
            <person name="Strausberg R."/>
        </authorList>
    </citation>
    <scope>NUCLEOTIDE SEQUENCE</scope>
    <source>
        <strain evidence="3">USDA</strain>
    </source>
</reference>
<dbReference type="EnsemblMetazoa" id="PHUM058920-RA">
    <property type="protein sequence ID" value="PHUM058920-PA"/>
    <property type="gene ID" value="PHUM058920"/>
</dbReference>
<dbReference type="GO" id="GO:0042302">
    <property type="term" value="F:structural constituent of cuticle"/>
    <property type="evidence" value="ECO:0007669"/>
    <property type="project" value="UniProtKB-UniRule"/>
</dbReference>
<dbReference type="PANTHER" id="PTHR12236:SF95">
    <property type="entry name" value="CUTICULAR PROTEIN 76BD, ISOFORM C-RELATED"/>
    <property type="match status" value="1"/>
</dbReference>
<dbReference type="OrthoDB" id="8195312at2759"/>
<dbReference type="PROSITE" id="PS00233">
    <property type="entry name" value="CHIT_BIND_RR_1"/>
    <property type="match status" value="1"/>
</dbReference>